<sequence>MKTASNPRWTRLLPRGLSLVELMVALAVLGVLVAAAVPSLSDLMERRRVVAVAQELAGILNYARSETNVNGDMVNVHLEKDPDGKLSCAMVNVHNGTQHLCKCYRAQENMCGGWPVQILRVFQIENSNGVSFEAAADDWGPLRRPILNFERGKYFPEVSGVKITVSGKRTGAQLRVEINEVNRVRVCTPDSSISGYAACG</sequence>
<dbReference type="Proteomes" id="UP001180536">
    <property type="component" value="Unassembled WGS sequence"/>
</dbReference>
<gene>
    <name evidence="2" type="ORF">J2X16_004743</name>
</gene>
<dbReference type="Gene3D" id="3.30.700.10">
    <property type="entry name" value="Glycoprotein, Type 4 Pilin"/>
    <property type="match status" value="1"/>
</dbReference>
<organism evidence="2 3">
    <name type="scientific">Pelomonas aquatica</name>
    <dbReference type="NCBI Taxonomy" id="431058"/>
    <lineage>
        <taxon>Bacteria</taxon>
        <taxon>Pseudomonadati</taxon>
        <taxon>Pseudomonadota</taxon>
        <taxon>Betaproteobacteria</taxon>
        <taxon>Burkholderiales</taxon>
        <taxon>Sphaerotilaceae</taxon>
        <taxon>Roseateles</taxon>
    </lineage>
</organism>
<accession>A0ABU1ZFH5</accession>
<feature type="transmembrane region" description="Helical" evidence="1">
    <location>
        <begin position="20"/>
        <end position="40"/>
    </location>
</feature>
<dbReference type="SUPFAM" id="SSF54523">
    <property type="entry name" value="Pili subunits"/>
    <property type="match status" value="1"/>
</dbReference>
<dbReference type="EMBL" id="JAVDXQ010000008">
    <property type="protein sequence ID" value="MDR7299373.1"/>
    <property type="molecule type" value="Genomic_DNA"/>
</dbReference>
<proteinExistence type="predicted"/>
<keyword evidence="1" id="KW-0472">Membrane</keyword>
<reference evidence="2 3" key="1">
    <citation type="submission" date="2023-07" db="EMBL/GenBank/DDBJ databases">
        <title>Sorghum-associated microbial communities from plants grown in Nebraska, USA.</title>
        <authorList>
            <person name="Schachtman D."/>
        </authorList>
    </citation>
    <scope>NUCLEOTIDE SEQUENCE [LARGE SCALE GENOMIC DNA]</scope>
    <source>
        <strain evidence="2 3">BE310</strain>
    </source>
</reference>
<comment type="caution">
    <text evidence="2">The sequence shown here is derived from an EMBL/GenBank/DDBJ whole genome shotgun (WGS) entry which is preliminary data.</text>
</comment>
<dbReference type="Pfam" id="PF07963">
    <property type="entry name" value="N_methyl"/>
    <property type="match status" value="1"/>
</dbReference>
<evidence type="ECO:0000313" key="2">
    <source>
        <dbReference type="EMBL" id="MDR7299373.1"/>
    </source>
</evidence>
<dbReference type="InterPro" id="IPR012902">
    <property type="entry name" value="N_methyl_site"/>
</dbReference>
<keyword evidence="3" id="KW-1185">Reference proteome</keyword>
<dbReference type="PROSITE" id="PS00409">
    <property type="entry name" value="PROKAR_NTER_METHYL"/>
    <property type="match status" value="1"/>
</dbReference>
<dbReference type="NCBIfam" id="TIGR02532">
    <property type="entry name" value="IV_pilin_GFxxxE"/>
    <property type="match status" value="1"/>
</dbReference>
<protein>
    <submittedName>
        <fullName evidence="2">Prepilin-type N-terminal cleavage/methylation domain-containing protein</fullName>
    </submittedName>
</protein>
<dbReference type="InterPro" id="IPR045584">
    <property type="entry name" value="Pilin-like"/>
</dbReference>
<dbReference type="RefSeq" id="WP_082580242.1">
    <property type="nucleotide sequence ID" value="NZ_JAVDXQ010000008.1"/>
</dbReference>
<name>A0ABU1ZFH5_9BURK</name>
<keyword evidence="1" id="KW-0812">Transmembrane</keyword>
<evidence type="ECO:0000256" key="1">
    <source>
        <dbReference type="SAM" id="Phobius"/>
    </source>
</evidence>
<evidence type="ECO:0000313" key="3">
    <source>
        <dbReference type="Proteomes" id="UP001180536"/>
    </source>
</evidence>
<keyword evidence="1" id="KW-1133">Transmembrane helix</keyword>